<organism evidence="3">
    <name type="scientific">hydrothermal vent metagenome</name>
    <dbReference type="NCBI Taxonomy" id="652676"/>
    <lineage>
        <taxon>unclassified sequences</taxon>
        <taxon>metagenomes</taxon>
        <taxon>ecological metagenomes</taxon>
    </lineage>
</organism>
<dbReference type="Pfam" id="PF13464">
    <property type="entry name" value="RodZ_C"/>
    <property type="match status" value="1"/>
</dbReference>
<sequence length="91" mass="9646">MACRQGFFLTIGNGGGVELRLNGESLGVPGKTGKVVRVKVPQSAKLLRVPKPSQEIEAEPEPQAVEGGTEEAVTPVQVEPEAEMEDDGFDL</sequence>
<dbReference type="AlphaFoldDB" id="A0A3B0QM53"/>
<gene>
    <name evidence="3" type="ORF">MNBD_DELTA01-253</name>
</gene>
<dbReference type="EMBL" id="UOEA01000030">
    <property type="protein sequence ID" value="VAV82844.1"/>
    <property type="molecule type" value="Genomic_DNA"/>
</dbReference>
<feature type="domain" description="Cytoskeleton protein RodZ-like C-terminal" evidence="2">
    <location>
        <begin position="5"/>
        <end position="38"/>
    </location>
</feature>
<name>A0A3B0QM53_9ZZZZ</name>
<protein>
    <recommendedName>
        <fullName evidence="2">Cytoskeleton protein RodZ-like C-terminal domain-containing protein</fullName>
    </recommendedName>
</protein>
<dbReference type="InterPro" id="IPR025194">
    <property type="entry name" value="RodZ-like_C"/>
</dbReference>
<feature type="compositionally biased region" description="Acidic residues" evidence="1">
    <location>
        <begin position="80"/>
        <end position="91"/>
    </location>
</feature>
<proteinExistence type="predicted"/>
<evidence type="ECO:0000313" key="3">
    <source>
        <dbReference type="EMBL" id="VAV82844.1"/>
    </source>
</evidence>
<feature type="region of interest" description="Disordered" evidence="1">
    <location>
        <begin position="50"/>
        <end position="91"/>
    </location>
</feature>
<accession>A0A3B0QM53</accession>
<evidence type="ECO:0000256" key="1">
    <source>
        <dbReference type="SAM" id="MobiDB-lite"/>
    </source>
</evidence>
<evidence type="ECO:0000259" key="2">
    <source>
        <dbReference type="Pfam" id="PF13464"/>
    </source>
</evidence>
<reference evidence="3" key="1">
    <citation type="submission" date="2018-06" db="EMBL/GenBank/DDBJ databases">
        <authorList>
            <person name="Zhirakovskaya E."/>
        </authorList>
    </citation>
    <scope>NUCLEOTIDE SEQUENCE</scope>
</reference>